<dbReference type="RefSeq" id="WP_123421580.1">
    <property type="nucleotide sequence ID" value="NZ_RJUL01000005.1"/>
</dbReference>
<gene>
    <name evidence="8" type="ORF">EDC28_105142</name>
</gene>
<feature type="active site" evidence="5">
    <location>
        <position position="244"/>
    </location>
</feature>
<evidence type="ECO:0000313" key="9">
    <source>
        <dbReference type="Proteomes" id="UP000268033"/>
    </source>
</evidence>
<evidence type="ECO:0000256" key="1">
    <source>
        <dbReference type="ARBA" id="ARBA00009986"/>
    </source>
</evidence>
<comment type="similarity">
    <text evidence="1 6">Belongs to the aldehyde dehydrogenase family.</text>
</comment>
<dbReference type="STRING" id="584787.GCA_001247655_02890"/>
<comment type="catalytic activity">
    <reaction evidence="4">
        <text>an aldehyde + NAD(+) + H2O = a carboxylate + NADH + 2 H(+)</text>
        <dbReference type="Rhea" id="RHEA:16185"/>
        <dbReference type="ChEBI" id="CHEBI:15377"/>
        <dbReference type="ChEBI" id="CHEBI:15378"/>
        <dbReference type="ChEBI" id="CHEBI:17478"/>
        <dbReference type="ChEBI" id="CHEBI:29067"/>
        <dbReference type="ChEBI" id="CHEBI:57540"/>
        <dbReference type="ChEBI" id="CHEBI:57945"/>
        <dbReference type="EC" id="1.2.1.3"/>
    </reaction>
</comment>
<dbReference type="SUPFAM" id="SSF53720">
    <property type="entry name" value="ALDH-like"/>
    <property type="match status" value="1"/>
</dbReference>
<reference evidence="8 9" key="1">
    <citation type="submission" date="2018-11" db="EMBL/GenBank/DDBJ databases">
        <title>Genomic Encyclopedia of Type Strains, Phase IV (KMG-IV): sequencing the most valuable type-strain genomes for metagenomic binning, comparative biology and taxonomic classification.</title>
        <authorList>
            <person name="Goeker M."/>
        </authorList>
    </citation>
    <scope>NUCLEOTIDE SEQUENCE [LARGE SCALE GENOMIC DNA]</scope>
    <source>
        <strain evidence="8 9">DSM 21945</strain>
    </source>
</reference>
<dbReference type="InterPro" id="IPR015590">
    <property type="entry name" value="Aldehyde_DH_dom"/>
</dbReference>
<dbReference type="PROSITE" id="PS00070">
    <property type="entry name" value="ALDEHYDE_DEHYDR_CYS"/>
    <property type="match status" value="1"/>
</dbReference>
<evidence type="ECO:0000256" key="3">
    <source>
        <dbReference type="ARBA" id="ARBA00024226"/>
    </source>
</evidence>
<evidence type="ECO:0000256" key="6">
    <source>
        <dbReference type="RuleBase" id="RU003345"/>
    </source>
</evidence>
<dbReference type="EMBL" id="RJUL01000005">
    <property type="protein sequence ID" value="ROQ25832.1"/>
    <property type="molecule type" value="Genomic_DNA"/>
</dbReference>
<dbReference type="CDD" id="cd07138">
    <property type="entry name" value="ALDH_CddD_SSP0762"/>
    <property type="match status" value="1"/>
</dbReference>
<dbReference type="GO" id="GO:0004029">
    <property type="term" value="F:aldehyde dehydrogenase (NAD+) activity"/>
    <property type="evidence" value="ECO:0007669"/>
    <property type="project" value="UniProtKB-EC"/>
</dbReference>
<sequence length="469" mass="49897">MFSIDTHYINGRQVAASGKEWLTLDDPATGQPTTRLRLGTGDELNQAVAAAKAVLPMARYSQLEERATWLERLAAAVDRHLEEMIDVTVAEYGGPITGVRQRIGYASAAIRSNIDTLRRFAFTERRGQAEVQYLGLGVAGLITPWNSSIGFICSKLATALAAGCPVVVKPSELSARQNQLIAQVIDEAQLPAGLFNMVQGTGETVGKALVAHPDIAKISFTGSTGTGRYIQREGAATLKRVTLELGGKSPNILLPDADFEAALPLALAIAFNNSGQACLAGTRLLVPRERLAEAEHGLVKALAQYPVGNPSDPAVYIGPMVSAVQYRRVQGYIARGIDSGARLVAGGLGNPEGLEAGYFVRPTIFSNVSNDMVIARDEIFGPVLSVLPYDSVEEAVAIANDTDYGLHAYVSGGEPQAREVANRLLAGRVCINGLSHEPQAPFGGFGQSGIGREFGVEGLRAYMEPRVLL</sequence>
<accession>A0A3N1P3B8</accession>
<evidence type="ECO:0000256" key="4">
    <source>
        <dbReference type="ARBA" id="ARBA00049194"/>
    </source>
</evidence>
<dbReference type="InterPro" id="IPR016160">
    <property type="entry name" value="Ald_DH_CS_CYS"/>
</dbReference>
<dbReference type="Proteomes" id="UP000268033">
    <property type="component" value="Unassembled WGS sequence"/>
</dbReference>
<dbReference type="Gene3D" id="3.40.309.10">
    <property type="entry name" value="Aldehyde Dehydrogenase, Chain A, domain 2"/>
    <property type="match status" value="1"/>
</dbReference>
<evidence type="ECO:0000256" key="2">
    <source>
        <dbReference type="ARBA" id="ARBA00023002"/>
    </source>
</evidence>
<feature type="domain" description="Aldehyde dehydrogenase" evidence="7">
    <location>
        <begin position="22"/>
        <end position="466"/>
    </location>
</feature>
<dbReference type="InterPro" id="IPR029510">
    <property type="entry name" value="Ald_DH_CS_GLU"/>
</dbReference>
<organism evidence="8 9">
    <name type="scientific">Gallaecimonas pentaromativorans</name>
    <dbReference type="NCBI Taxonomy" id="584787"/>
    <lineage>
        <taxon>Bacteria</taxon>
        <taxon>Pseudomonadati</taxon>
        <taxon>Pseudomonadota</taxon>
        <taxon>Gammaproteobacteria</taxon>
        <taxon>Enterobacterales</taxon>
        <taxon>Gallaecimonadaceae</taxon>
        <taxon>Gallaecimonas</taxon>
    </lineage>
</organism>
<keyword evidence="2 6" id="KW-0560">Oxidoreductase</keyword>
<dbReference type="InterPro" id="IPR016161">
    <property type="entry name" value="Ald_DH/histidinol_DH"/>
</dbReference>
<protein>
    <recommendedName>
        <fullName evidence="3">aldehyde dehydrogenase (NAD(+))</fullName>
        <ecNumber evidence="3">1.2.1.3</ecNumber>
    </recommendedName>
</protein>
<dbReference type="Gene3D" id="3.40.605.10">
    <property type="entry name" value="Aldehyde Dehydrogenase, Chain A, domain 1"/>
    <property type="match status" value="1"/>
</dbReference>
<proteinExistence type="inferred from homology"/>
<dbReference type="PROSITE" id="PS00687">
    <property type="entry name" value="ALDEHYDE_DEHYDR_GLU"/>
    <property type="match status" value="1"/>
</dbReference>
<evidence type="ECO:0000313" key="8">
    <source>
        <dbReference type="EMBL" id="ROQ25832.1"/>
    </source>
</evidence>
<name>A0A3N1P3B8_9GAMM</name>
<dbReference type="InterPro" id="IPR016163">
    <property type="entry name" value="Ald_DH_C"/>
</dbReference>
<dbReference type="Pfam" id="PF00171">
    <property type="entry name" value="Aldedh"/>
    <property type="match status" value="1"/>
</dbReference>
<evidence type="ECO:0000259" key="7">
    <source>
        <dbReference type="Pfam" id="PF00171"/>
    </source>
</evidence>
<dbReference type="EC" id="1.2.1.3" evidence="3"/>
<dbReference type="InterPro" id="IPR016162">
    <property type="entry name" value="Ald_DH_N"/>
</dbReference>
<evidence type="ECO:0000256" key="5">
    <source>
        <dbReference type="PROSITE-ProRule" id="PRU10007"/>
    </source>
</evidence>
<dbReference type="AlphaFoldDB" id="A0A3N1P3B8"/>
<keyword evidence="9" id="KW-1185">Reference proteome</keyword>
<comment type="caution">
    <text evidence="8">The sequence shown here is derived from an EMBL/GenBank/DDBJ whole genome shotgun (WGS) entry which is preliminary data.</text>
</comment>
<dbReference type="PANTHER" id="PTHR42804:SF1">
    <property type="entry name" value="ALDEHYDE DEHYDROGENASE-RELATED"/>
    <property type="match status" value="1"/>
</dbReference>
<dbReference type="PANTHER" id="PTHR42804">
    <property type="entry name" value="ALDEHYDE DEHYDROGENASE"/>
    <property type="match status" value="1"/>
</dbReference>